<evidence type="ECO:0000256" key="6">
    <source>
        <dbReference type="HAMAP-Rule" id="MF_00074"/>
    </source>
</evidence>
<evidence type="ECO:0000256" key="5">
    <source>
        <dbReference type="ARBA" id="ARBA00022691"/>
    </source>
</evidence>
<feature type="binding site" evidence="6">
    <location>
        <position position="150"/>
    </location>
    <ligand>
        <name>S-adenosyl-L-methionine</name>
        <dbReference type="ChEBI" id="CHEBI:59789"/>
    </ligand>
</feature>
<keyword evidence="2 6" id="KW-0698">rRNA processing</keyword>
<comment type="caution">
    <text evidence="7">The sequence shown here is derived from an EMBL/GenBank/DDBJ whole genome shotgun (WGS) entry which is preliminary data.</text>
</comment>
<dbReference type="InterPro" id="IPR029063">
    <property type="entry name" value="SAM-dependent_MTases_sf"/>
</dbReference>
<dbReference type="NCBIfam" id="TIGR00138">
    <property type="entry name" value="rsmG_gidB"/>
    <property type="match status" value="1"/>
</dbReference>
<sequence>MNPEQFVTALQDHGLTVTEQQRTQFDQYLKLLLTTNQKFNLTTITEPGDVYLKHFYDSLTVAIYVPQLQTQAASLCDVGAGAGFPSIPLKIMFPKLQVTIVDSLNKRIGFLQELVDTLGLTNVTLVHDRAETFGAKNAPARETFDYVTGRALARMSVLSELCLPLVKVGGQLLAMKASGADDELTQALFAIKTLGGKVAHSDQFELPLSGDPREIIVIDKIASTPKRYPRRPGTPNKEPLLSRH</sequence>
<dbReference type="RefSeq" id="WP_407884567.1">
    <property type="nucleotide sequence ID" value="NZ_BQXO01000006.1"/>
</dbReference>
<feature type="binding site" evidence="6">
    <location>
        <position position="84"/>
    </location>
    <ligand>
        <name>S-adenosyl-L-methionine</name>
        <dbReference type="ChEBI" id="CHEBI:59789"/>
    </ligand>
</feature>
<protein>
    <recommendedName>
        <fullName evidence="6">Ribosomal RNA small subunit methyltransferase G</fullName>
        <ecNumber evidence="6">2.1.1.-</ecNumber>
    </recommendedName>
    <alternativeName>
        <fullName evidence="6">16S rRNA 7-methylguanosine methyltransferase</fullName>
        <shortName evidence="6">16S rRNA m7G methyltransferase</shortName>
    </alternativeName>
</protein>
<evidence type="ECO:0000256" key="1">
    <source>
        <dbReference type="ARBA" id="ARBA00022490"/>
    </source>
</evidence>
<dbReference type="HAMAP" id="MF_00074">
    <property type="entry name" value="16SrRNA_methyltr_G"/>
    <property type="match status" value="1"/>
</dbReference>
<organism evidence="7 8">
    <name type="scientific">Furfurilactobacillus curtus</name>
    <dbReference type="NCBI Taxonomy" id="1746200"/>
    <lineage>
        <taxon>Bacteria</taxon>
        <taxon>Bacillati</taxon>
        <taxon>Bacillota</taxon>
        <taxon>Bacilli</taxon>
        <taxon>Lactobacillales</taxon>
        <taxon>Lactobacillaceae</taxon>
        <taxon>Furfurilactobacillus</taxon>
    </lineage>
</organism>
<proteinExistence type="inferred from homology"/>
<feature type="binding site" evidence="6">
    <location>
        <position position="79"/>
    </location>
    <ligand>
        <name>S-adenosyl-L-methionine</name>
        <dbReference type="ChEBI" id="CHEBI:59789"/>
    </ligand>
</feature>
<dbReference type="GO" id="GO:0008168">
    <property type="term" value="F:methyltransferase activity"/>
    <property type="evidence" value="ECO:0007669"/>
    <property type="project" value="UniProtKB-KW"/>
</dbReference>
<reference evidence="7 8" key="1">
    <citation type="submission" date="2022-03" db="EMBL/GenBank/DDBJ databases">
        <title>Draft genome sequence of Furfurilactobacillus curtus JCM 31185.</title>
        <authorList>
            <person name="Suzuki S."/>
            <person name="Endo A."/>
            <person name="Kajikawa A."/>
        </authorList>
    </citation>
    <scope>NUCLEOTIDE SEQUENCE [LARGE SCALE GENOMIC DNA]</scope>
    <source>
        <strain evidence="7 8">JCM 31185</strain>
    </source>
</reference>
<comment type="caution">
    <text evidence="6">Lacks conserved residue(s) required for the propagation of feature annotation.</text>
</comment>
<keyword evidence="5 6" id="KW-0949">S-adenosyl-L-methionine</keyword>
<keyword evidence="1 6" id="KW-0963">Cytoplasm</keyword>
<dbReference type="PANTHER" id="PTHR31760">
    <property type="entry name" value="S-ADENOSYL-L-METHIONINE-DEPENDENT METHYLTRANSFERASES SUPERFAMILY PROTEIN"/>
    <property type="match status" value="1"/>
</dbReference>
<dbReference type="Proteomes" id="UP001628078">
    <property type="component" value="Unassembled WGS sequence"/>
</dbReference>
<dbReference type="EMBL" id="BQXO01000006">
    <property type="protein sequence ID" value="GKT06427.1"/>
    <property type="molecule type" value="Genomic_DNA"/>
</dbReference>
<dbReference type="PIRSF" id="PIRSF003078">
    <property type="entry name" value="GidB"/>
    <property type="match status" value="1"/>
</dbReference>
<comment type="subcellular location">
    <subcellularLocation>
        <location evidence="6">Cytoplasm</location>
    </subcellularLocation>
</comment>
<dbReference type="CDD" id="cd02440">
    <property type="entry name" value="AdoMet_MTases"/>
    <property type="match status" value="1"/>
</dbReference>
<dbReference type="EC" id="2.1.1.-" evidence="6"/>
<evidence type="ECO:0000256" key="3">
    <source>
        <dbReference type="ARBA" id="ARBA00022603"/>
    </source>
</evidence>
<keyword evidence="3 6" id="KW-0489">Methyltransferase</keyword>
<dbReference type="SUPFAM" id="SSF53335">
    <property type="entry name" value="S-adenosyl-L-methionine-dependent methyltransferases"/>
    <property type="match status" value="1"/>
</dbReference>
<gene>
    <name evidence="6 7" type="primary">rsmG</name>
    <name evidence="7" type="ORF">JCM31185_17140</name>
</gene>
<feature type="binding site" evidence="6">
    <location>
        <begin position="130"/>
        <end position="131"/>
    </location>
    <ligand>
        <name>S-adenosyl-L-methionine</name>
        <dbReference type="ChEBI" id="CHEBI:59789"/>
    </ligand>
</feature>
<evidence type="ECO:0000313" key="8">
    <source>
        <dbReference type="Proteomes" id="UP001628078"/>
    </source>
</evidence>
<keyword evidence="8" id="KW-1185">Reference proteome</keyword>
<dbReference type="InterPro" id="IPR003682">
    <property type="entry name" value="rRNA_ssu_MeTfrase_G"/>
</dbReference>
<dbReference type="Gene3D" id="3.40.50.150">
    <property type="entry name" value="Vaccinia Virus protein VP39"/>
    <property type="match status" value="1"/>
</dbReference>
<keyword evidence="4 6" id="KW-0808">Transferase</keyword>
<dbReference type="PANTHER" id="PTHR31760:SF0">
    <property type="entry name" value="S-ADENOSYL-L-METHIONINE-DEPENDENT METHYLTRANSFERASES SUPERFAMILY PROTEIN"/>
    <property type="match status" value="1"/>
</dbReference>
<evidence type="ECO:0000313" key="7">
    <source>
        <dbReference type="EMBL" id="GKT06427.1"/>
    </source>
</evidence>
<accession>A0ABQ5JTN1</accession>
<comment type="function">
    <text evidence="6">Specifically methylates the N7 position of a guanine in 16S rRNA.</text>
</comment>
<dbReference type="Pfam" id="PF02527">
    <property type="entry name" value="GidB"/>
    <property type="match status" value="1"/>
</dbReference>
<comment type="similarity">
    <text evidence="6">Belongs to the methyltransferase superfamily. RNA methyltransferase RsmG family.</text>
</comment>
<dbReference type="GO" id="GO:0032259">
    <property type="term" value="P:methylation"/>
    <property type="evidence" value="ECO:0007669"/>
    <property type="project" value="UniProtKB-KW"/>
</dbReference>
<evidence type="ECO:0000256" key="4">
    <source>
        <dbReference type="ARBA" id="ARBA00022679"/>
    </source>
</evidence>
<evidence type="ECO:0000256" key="2">
    <source>
        <dbReference type="ARBA" id="ARBA00022552"/>
    </source>
</evidence>
<name>A0ABQ5JTN1_9LACO</name>